<protein>
    <recommendedName>
        <fullName evidence="3">STAS/SEC14 domain-containing protein</fullName>
    </recommendedName>
</protein>
<dbReference type="Proteomes" id="UP000270291">
    <property type="component" value="Unassembled WGS sequence"/>
</dbReference>
<dbReference type="OrthoDB" id="882485at2"/>
<evidence type="ECO:0000313" key="1">
    <source>
        <dbReference type="EMBL" id="RSK41226.1"/>
    </source>
</evidence>
<evidence type="ECO:0008006" key="3">
    <source>
        <dbReference type="Google" id="ProtNLM"/>
    </source>
</evidence>
<proteinExistence type="predicted"/>
<reference evidence="1 2" key="1">
    <citation type="submission" date="2018-12" db="EMBL/GenBank/DDBJ databases">
        <authorList>
            <person name="Feng G."/>
            <person name="Zhu H."/>
        </authorList>
    </citation>
    <scope>NUCLEOTIDE SEQUENCE [LARGE SCALE GENOMIC DNA]</scope>
    <source>
        <strain evidence="1 2">LMG 26000</strain>
    </source>
</reference>
<dbReference type="AlphaFoldDB" id="A0A3R9N836"/>
<gene>
    <name evidence="1" type="ORF">EI293_17535</name>
</gene>
<accession>A0A3R9N836</accession>
<organism evidence="1 2">
    <name type="scientific">Hymenobacter perfusus</name>
    <dbReference type="NCBI Taxonomy" id="1236770"/>
    <lineage>
        <taxon>Bacteria</taxon>
        <taxon>Pseudomonadati</taxon>
        <taxon>Bacteroidota</taxon>
        <taxon>Cytophagia</taxon>
        <taxon>Cytophagales</taxon>
        <taxon>Hymenobacteraceae</taxon>
        <taxon>Hymenobacter</taxon>
    </lineage>
</organism>
<evidence type="ECO:0000313" key="2">
    <source>
        <dbReference type="Proteomes" id="UP000270291"/>
    </source>
</evidence>
<sequence>MSMQPQYLSAPGSPDYCQLIYDTDRQWLRVTWQGFVGPEQAREGALAGLQMLRQLHCAYLLNDNSRLEGPWFDSLFWLSHEWGPAAAQAGLRFVAHVAQAQSLATTYTPTPAHQIFQQFEIQVFEESAEAVEWLSSCQTETDEDSARASA</sequence>
<comment type="caution">
    <text evidence="1">The sequence shown here is derived from an EMBL/GenBank/DDBJ whole genome shotgun (WGS) entry which is preliminary data.</text>
</comment>
<dbReference type="EMBL" id="RWIU01000006">
    <property type="protein sequence ID" value="RSK41226.1"/>
    <property type="molecule type" value="Genomic_DNA"/>
</dbReference>
<name>A0A3R9N836_9BACT</name>
<dbReference type="RefSeq" id="WP_125439848.1">
    <property type="nucleotide sequence ID" value="NZ_RWIU01000006.1"/>
</dbReference>
<keyword evidence="2" id="KW-1185">Reference proteome</keyword>